<name>A0A109IF45_9ACTN</name>
<evidence type="ECO:0000313" key="2">
    <source>
        <dbReference type="EMBL" id="SCG81287.1"/>
    </source>
</evidence>
<gene>
    <name evidence="2" type="ORF">GA0070623_5661</name>
</gene>
<dbReference type="GO" id="GO:0016301">
    <property type="term" value="F:kinase activity"/>
    <property type="evidence" value="ECO:0007669"/>
    <property type="project" value="UniProtKB-KW"/>
</dbReference>
<dbReference type="EMBL" id="LT607752">
    <property type="protein sequence ID" value="SCG81287.1"/>
    <property type="molecule type" value="Genomic_DNA"/>
</dbReference>
<reference evidence="3" key="1">
    <citation type="submission" date="2016-06" db="EMBL/GenBank/DDBJ databases">
        <authorList>
            <person name="Varghese N."/>
            <person name="Submissions Spin"/>
        </authorList>
    </citation>
    <scope>NUCLEOTIDE SEQUENCE [LARGE SCALE GENOMIC DNA]</scope>
    <source>
        <strain evidence="3">DSM 44983</strain>
    </source>
</reference>
<organism evidence="2 3">
    <name type="scientific">Micromonospora rifamycinica</name>
    <dbReference type="NCBI Taxonomy" id="291594"/>
    <lineage>
        <taxon>Bacteria</taxon>
        <taxon>Bacillati</taxon>
        <taxon>Actinomycetota</taxon>
        <taxon>Actinomycetes</taxon>
        <taxon>Micromonosporales</taxon>
        <taxon>Micromonosporaceae</taxon>
        <taxon>Micromonospora</taxon>
    </lineage>
</organism>
<accession>A0A109IF45</accession>
<dbReference type="InterPro" id="IPR027417">
    <property type="entry name" value="P-loop_NTPase"/>
</dbReference>
<sequence>MGRGVVVAVVGVDGSGKSTQAKRLVGRLREAGVPAVYLENAGGRPLWNRLAQAVGRRDGVHLFGRRGYPALEATVRWLALARAVAVTRLTGRVGVMDRWTWCQYVIMQARGDRGIRLVRAAYAFFPRPDLACFLAVTPELARRRVLARGIDTEELAHLTALDTGYRALPEFGSFTLIDGNADPATVAGALDRAVATVTGRR</sequence>
<dbReference type="SUPFAM" id="SSF52540">
    <property type="entry name" value="P-loop containing nucleoside triphosphate hydrolases"/>
    <property type="match status" value="1"/>
</dbReference>
<dbReference type="Gene3D" id="3.40.50.300">
    <property type="entry name" value="P-loop containing nucleotide triphosphate hydrolases"/>
    <property type="match status" value="1"/>
</dbReference>
<keyword evidence="3" id="KW-1185">Reference proteome</keyword>
<dbReference type="RefSeq" id="WP_067315677.1">
    <property type="nucleotide sequence ID" value="NZ_LRMV01000304.1"/>
</dbReference>
<evidence type="ECO:0000259" key="1">
    <source>
        <dbReference type="Pfam" id="PF02223"/>
    </source>
</evidence>
<dbReference type="InterPro" id="IPR039430">
    <property type="entry name" value="Thymidylate_kin-like_dom"/>
</dbReference>
<dbReference type="OrthoDB" id="3363468at2"/>
<protein>
    <submittedName>
        <fullName evidence="2">Thymidylate kinase</fullName>
    </submittedName>
</protein>
<dbReference type="Pfam" id="PF02223">
    <property type="entry name" value="Thymidylate_kin"/>
    <property type="match status" value="1"/>
</dbReference>
<evidence type="ECO:0000313" key="3">
    <source>
        <dbReference type="Proteomes" id="UP000198226"/>
    </source>
</evidence>
<keyword evidence="2" id="KW-0808">Transferase</keyword>
<feature type="domain" description="Thymidylate kinase-like" evidence="1">
    <location>
        <begin position="11"/>
        <end position="179"/>
    </location>
</feature>
<dbReference type="Proteomes" id="UP000198226">
    <property type="component" value="Chromosome I"/>
</dbReference>
<dbReference type="AlphaFoldDB" id="A0A109IF45"/>
<proteinExistence type="predicted"/>
<keyword evidence="2" id="KW-0418">Kinase</keyword>